<dbReference type="EMBL" id="RYER01000003">
    <property type="protein sequence ID" value="RUO17537.1"/>
    <property type="molecule type" value="Genomic_DNA"/>
</dbReference>
<evidence type="ECO:0000313" key="4">
    <source>
        <dbReference type="Proteomes" id="UP000268436"/>
    </source>
</evidence>
<feature type="transmembrane region" description="Helical" evidence="1">
    <location>
        <begin position="39"/>
        <end position="62"/>
    </location>
</feature>
<sequence>MPNSLTDISFLVKVFAVVVAAVFAMSLTEEIDKEGRLHLSLIVLIKFTFSAVFGFFAGSWLIEFYGWLHLSPISQGFIMMLASLFGMTVVGIIYQAVLLSTTNKTLPQIVTEIKETFKAIFK</sequence>
<dbReference type="Proteomes" id="UP000268436">
    <property type="component" value="Unassembled WGS sequence"/>
</dbReference>
<dbReference type="Proteomes" id="UP000280228">
    <property type="component" value="Chromosome"/>
</dbReference>
<evidence type="ECO:0000313" key="5">
    <source>
        <dbReference type="Proteomes" id="UP000280228"/>
    </source>
</evidence>
<dbReference type="RefSeq" id="WP_003667842.1">
    <property type="nucleotide sequence ID" value="NZ_CP008804.1"/>
</dbReference>
<keyword evidence="1" id="KW-0812">Transmembrane</keyword>
<reference evidence="4 5" key="1">
    <citation type="submission" date="2018-12" db="EMBL/GenBank/DDBJ databases">
        <title>Persistence of Moraxella catarrhalis in Chronic Obstructive Pulmonary Disease and Regulation of the Hag/MID Adhesin.</title>
        <authorList>
            <person name="Murphy T."/>
            <person name="Zhao X."/>
            <person name="Vyas G."/>
            <person name="Aluvathingal J."/>
            <person name="Nadendla S."/>
            <person name="Tallon L."/>
            <person name="Tettelin H."/>
        </authorList>
    </citation>
    <scope>NUCLEOTIDE SEQUENCE [LARGE SCALE GENOMIC DNA]</scope>
    <source>
        <strain evidence="3 4">173P27B1</strain>
        <strain evidence="2 5">46P58B1</strain>
    </source>
</reference>
<organism evidence="2 5">
    <name type="scientific">Moraxella catarrhalis</name>
    <name type="common">Branhamella catarrhalis</name>
    <dbReference type="NCBI Taxonomy" id="480"/>
    <lineage>
        <taxon>Bacteria</taxon>
        <taxon>Pseudomonadati</taxon>
        <taxon>Pseudomonadota</taxon>
        <taxon>Gammaproteobacteria</taxon>
        <taxon>Moraxellales</taxon>
        <taxon>Moraxellaceae</taxon>
        <taxon>Moraxella</taxon>
    </lineage>
</organism>
<evidence type="ECO:0000313" key="3">
    <source>
        <dbReference type="EMBL" id="RUO17537.1"/>
    </source>
</evidence>
<dbReference type="AlphaFoldDB" id="A0A3A9NDG8"/>
<name>A0A3A9NDG8_MORCA</name>
<gene>
    <name evidence="2" type="ORF">EJK53_0872</name>
    <name evidence="3" type="ORF">EJK54_1052</name>
</gene>
<proteinExistence type="predicted"/>
<keyword evidence="1" id="KW-0472">Membrane</keyword>
<evidence type="ECO:0000256" key="1">
    <source>
        <dbReference type="SAM" id="Phobius"/>
    </source>
</evidence>
<evidence type="ECO:0000313" key="2">
    <source>
        <dbReference type="EMBL" id="AZQ93040.1"/>
    </source>
</evidence>
<keyword evidence="1" id="KW-1133">Transmembrane helix</keyword>
<keyword evidence="4" id="KW-1185">Reference proteome</keyword>
<protein>
    <submittedName>
        <fullName evidence="2 3">Membrane protein</fullName>
    </submittedName>
</protein>
<dbReference type="KEGG" id="mcs:DR90_1123"/>
<feature type="transmembrane region" description="Helical" evidence="1">
    <location>
        <begin position="77"/>
        <end position="99"/>
    </location>
</feature>
<feature type="transmembrane region" description="Helical" evidence="1">
    <location>
        <begin position="6"/>
        <end position="27"/>
    </location>
</feature>
<accession>A0A3A9NDG8</accession>
<dbReference type="EMBL" id="CP034662">
    <property type="protein sequence ID" value="AZQ93040.1"/>
    <property type="molecule type" value="Genomic_DNA"/>
</dbReference>